<reference evidence="1 2" key="1">
    <citation type="submission" date="2013-09" db="EMBL/GenBank/DDBJ databases">
        <title>Corchorus capsularis genome sequencing.</title>
        <authorList>
            <person name="Alam M."/>
            <person name="Haque M.S."/>
            <person name="Islam M.S."/>
            <person name="Emdad E.M."/>
            <person name="Islam M.M."/>
            <person name="Ahmed B."/>
            <person name="Halim A."/>
            <person name="Hossen Q.M.M."/>
            <person name="Hossain M.Z."/>
            <person name="Ahmed R."/>
            <person name="Khan M.M."/>
            <person name="Islam R."/>
            <person name="Rashid M.M."/>
            <person name="Khan S.A."/>
            <person name="Rahman M.S."/>
            <person name="Alam M."/>
        </authorList>
    </citation>
    <scope>NUCLEOTIDE SEQUENCE [LARGE SCALE GENOMIC DNA]</scope>
    <source>
        <strain evidence="2">cv. CVL-1</strain>
        <tissue evidence="1">Whole seedling</tissue>
    </source>
</reference>
<dbReference type="Proteomes" id="UP000188268">
    <property type="component" value="Unassembled WGS sequence"/>
</dbReference>
<comment type="caution">
    <text evidence="1">The sequence shown here is derived from an EMBL/GenBank/DDBJ whole genome shotgun (WGS) entry which is preliminary data.</text>
</comment>
<accession>A0A1R3KXC2</accession>
<dbReference type="EMBL" id="AWWV01000942">
    <property type="protein sequence ID" value="OMP11731.1"/>
    <property type="molecule type" value="Genomic_DNA"/>
</dbReference>
<organism evidence="1 2">
    <name type="scientific">Corchorus capsularis</name>
    <name type="common">Jute</name>
    <dbReference type="NCBI Taxonomy" id="210143"/>
    <lineage>
        <taxon>Eukaryota</taxon>
        <taxon>Viridiplantae</taxon>
        <taxon>Streptophyta</taxon>
        <taxon>Embryophyta</taxon>
        <taxon>Tracheophyta</taxon>
        <taxon>Spermatophyta</taxon>
        <taxon>Magnoliopsida</taxon>
        <taxon>eudicotyledons</taxon>
        <taxon>Gunneridae</taxon>
        <taxon>Pentapetalae</taxon>
        <taxon>rosids</taxon>
        <taxon>malvids</taxon>
        <taxon>Malvales</taxon>
        <taxon>Malvaceae</taxon>
        <taxon>Grewioideae</taxon>
        <taxon>Apeibeae</taxon>
        <taxon>Corchorus</taxon>
    </lineage>
</organism>
<name>A0A1R3KXC2_COCAP</name>
<keyword evidence="2" id="KW-1185">Reference proteome</keyword>
<dbReference type="Gramene" id="OMP11731">
    <property type="protein sequence ID" value="OMP11731"/>
    <property type="gene ID" value="CCACVL1_00308"/>
</dbReference>
<dbReference type="AlphaFoldDB" id="A0A1R3KXC2"/>
<evidence type="ECO:0000313" key="1">
    <source>
        <dbReference type="EMBL" id="OMP11731.1"/>
    </source>
</evidence>
<protein>
    <submittedName>
        <fullName evidence="1">Uncharacterized protein</fullName>
    </submittedName>
</protein>
<proteinExistence type="predicted"/>
<sequence>MGVGVSGVKRVSEKEPVVAERGAEVVAAAGFKKEEKNYSSV</sequence>
<gene>
    <name evidence="1" type="ORF">CCACVL1_00308</name>
</gene>
<evidence type="ECO:0000313" key="2">
    <source>
        <dbReference type="Proteomes" id="UP000188268"/>
    </source>
</evidence>